<organism evidence="2 5">
    <name type="scientific">Malaciobacter marinus</name>
    <dbReference type="NCBI Taxonomy" id="505249"/>
    <lineage>
        <taxon>Bacteria</taxon>
        <taxon>Pseudomonadati</taxon>
        <taxon>Campylobacterota</taxon>
        <taxon>Epsilonproteobacteria</taxon>
        <taxon>Campylobacterales</taxon>
        <taxon>Arcobacteraceae</taxon>
        <taxon>Malaciobacter</taxon>
    </lineage>
</organism>
<sequence>MKIAVIGAGISGLASAYLLSKKHEVDLYEKESRLGGHARTTIVQEDDKEFGVDTGFLVFNHETYPLLTKLFKQLGVKIENSDMSFGFWDKKTNVAYNGDSLSGLFFQKKNIFSYNHYKMIMDILKFNKKANKDLEINHEDLNKNLGEYLSIFSDVFKQRYILPMGAAIWSTPDTKMNDFPARTFLQFFKNHGLLGVGTHHQWLTVSNGSINYVKRISEYISGKIVIDSNIVKVKRENNKVVLENSVNDTFFYDKVIFACHAPQVLELLEDASDDEKEILSCFLYKQNKAVLHTDKNALYPDKKIYAAWNYTNNKDRTSVSLSYWINRLQNLKTKKDYFVTLNEDYKFQDYIEEVSYEHPQFDRKAIQAQEKRDLINGKNNSYFAGAYWRYGFHEDGLYSANTIAKEFGCEL</sequence>
<reference evidence="3" key="2">
    <citation type="submission" date="2017-09" db="EMBL/GenBank/DDBJ databases">
        <authorList>
            <person name="Perez-Cataluna A."/>
            <person name="Figueras M.J."/>
            <person name="Salas-Masso N."/>
        </authorList>
    </citation>
    <scope>NUCLEOTIDE SEQUENCE</scope>
    <source>
        <strain evidence="3">CECT 7727</strain>
    </source>
</reference>
<dbReference type="InterPro" id="IPR036188">
    <property type="entry name" value="FAD/NAD-bd_sf"/>
</dbReference>
<reference evidence="2 5" key="3">
    <citation type="submission" date="2018-08" db="EMBL/GenBank/DDBJ databases">
        <title>Complete genome of the Arcobacter marinus type strain JCM 15502.</title>
        <authorList>
            <person name="Miller W.G."/>
            <person name="Yee E."/>
            <person name="Huynh S."/>
            <person name="Parker C.T."/>
        </authorList>
    </citation>
    <scope>NUCLEOTIDE SEQUENCE [LARGE SCALE GENOMIC DNA]</scope>
    <source>
        <strain evidence="2 5">JCM 15502</strain>
    </source>
</reference>
<dbReference type="EMBL" id="NXAO01000026">
    <property type="protein sequence ID" value="PHO15468.1"/>
    <property type="molecule type" value="Genomic_DNA"/>
</dbReference>
<dbReference type="Gene3D" id="3.30.70.1990">
    <property type="match status" value="1"/>
</dbReference>
<dbReference type="AlphaFoldDB" id="A0A347TIL6"/>
<evidence type="ECO:0000313" key="4">
    <source>
        <dbReference type="Proteomes" id="UP000224740"/>
    </source>
</evidence>
<dbReference type="KEGG" id="amar:AMRN_0689"/>
<dbReference type="PANTHER" id="PTHR42923">
    <property type="entry name" value="PROTOPORPHYRINOGEN OXIDASE"/>
    <property type="match status" value="1"/>
</dbReference>
<dbReference type="EMBL" id="CP032101">
    <property type="protein sequence ID" value="AXX86444.1"/>
    <property type="molecule type" value="Genomic_DNA"/>
</dbReference>
<evidence type="ECO:0000313" key="3">
    <source>
        <dbReference type="EMBL" id="PHO15468.1"/>
    </source>
</evidence>
<evidence type="ECO:0000313" key="5">
    <source>
        <dbReference type="Proteomes" id="UP000264693"/>
    </source>
</evidence>
<dbReference type="Pfam" id="PF01593">
    <property type="entry name" value="Amino_oxidase"/>
    <property type="match status" value="1"/>
</dbReference>
<dbReference type="PANTHER" id="PTHR42923:SF17">
    <property type="entry name" value="AMINE OXIDASE DOMAIN-CONTAINING PROTEIN"/>
    <property type="match status" value="1"/>
</dbReference>
<name>A0A347TIL6_9BACT</name>
<evidence type="ECO:0000313" key="2">
    <source>
        <dbReference type="EMBL" id="AXX86444.1"/>
    </source>
</evidence>
<dbReference type="Gene3D" id="1.10.405.20">
    <property type="match status" value="1"/>
</dbReference>
<dbReference type="GO" id="GO:0016491">
    <property type="term" value="F:oxidoreductase activity"/>
    <property type="evidence" value="ECO:0007669"/>
    <property type="project" value="InterPro"/>
</dbReference>
<evidence type="ECO:0000259" key="1">
    <source>
        <dbReference type="Pfam" id="PF01593"/>
    </source>
</evidence>
<dbReference type="SUPFAM" id="SSF51905">
    <property type="entry name" value="FAD/NAD(P)-binding domain"/>
    <property type="match status" value="1"/>
</dbReference>
<dbReference type="Proteomes" id="UP000224740">
    <property type="component" value="Unassembled WGS sequence"/>
</dbReference>
<dbReference type="InterPro" id="IPR002937">
    <property type="entry name" value="Amino_oxidase"/>
</dbReference>
<protein>
    <submittedName>
        <fullName evidence="3">FAD-dependent oxidoreductase</fullName>
    </submittedName>
    <submittedName>
        <fullName evidence="2">NAD/FAD-binding protein</fullName>
    </submittedName>
</protein>
<dbReference type="Gene3D" id="3.50.50.60">
    <property type="entry name" value="FAD/NAD(P)-binding domain"/>
    <property type="match status" value="1"/>
</dbReference>
<reference evidence="4" key="1">
    <citation type="submission" date="2017-09" db="EMBL/GenBank/DDBJ databases">
        <title>Arcobacter canalis sp. nov., a new species isolated from a water canal contaminated with urban sewage.</title>
        <authorList>
            <person name="Perez-Cataluna A."/>
            <person name="Salas-Masso N."/>
            <person name="Figueras M.J."/>
        </authorList>
    </citation>
    <scope>NUCLEOTIDE SEQUENCE [LARGE SCALE GENOMIC DNA]</scope>
    <source>
        <strain evidence="4">CECT 7727</strain>
    </source>
</reference>
<dbReference type="Proteomes" id="UP000264693">
    <property type="component" value="Chromosome"/>
</dbReference>
<feature type="domain" description="Amine oxidase" evidence="1">
    <location>
        <begin position="10"/>
        <end position="324"/>
    </location>
</feature>
<keyword evidence="4" id="KW-1185">Reference proteome</keyword>
<accession>A0A347TIL6</accession>
<gene>
    <name evidence="2" type="ORF">AMRN_0689</name>
    <name evidence="3" type="ORF">CPH92_06590</name>
</gene>
<proteinExistence type="predicted"/>
<dbReference type="InterPro" id="IPR050464">
    <property type="entry name" value="Zeta_carotene_desat/Oxidored"/>
</dbReference>
<dbReference type="RefSeq" id="WP_099310950.1">
    <property type="nucleotide sequence ID" value="NZ_CP032101.1"/>
</dbReference>